<comment type="similarity">
    <text evidence="1">Belongs to the universal stress protein A family.</text>
</comment>
<dbReference type="InterPro" id="IPR006015">
    <property type="entry name" value="Universal_stress_UspA"/>
</dbReference>
<dbReference type="EMBL" id="FOYT01000004">
    <property type="protein sequence ID" value="SFR68940.1"/>
    <property type="molecule type" value="Genomic_DNA"/>
</dbReference>
<name>A0A1I6IRS2_9EURY</name>
<dbReference type="PANTHER" id="PTHR46268:SF6">
    <property type="entry name" value="UNIVERSAL STRESS PROTEIN UP12"/>
    <property type="match status" value="1"/>
</dbReference>
<dbReference type="PRINTS" id="PR01438">
    <property type="entry name" value="UNVRSLSTRESS"/>
</dbReference>
<feature type="domain" description="UspA" evidence="2">
    <location>
        <begin position="3"/>
        <end position="129"/>
    </location>
</feature>
<dbReference type="Gene3D" id="3.40.50.620">
    <property type="entry name" value="HUPs"/>
    <property type="match status" value="1"/>
</dbReference>
<accession>A0A1I6IRS2</accession>
<evidence type="ECO:0000313" key="4">
    <source>
        <dbReference type="Proteomes" id="UP000198531"/>
    </source>
</evidence>
<evidence type="ECO:0000313" key="3">
    <source>
        <dbReference type="EMBL" id="SFR68940.1"/>
    </source>
</evidence>
<dbReference type="InterPro" id="IPR014729">
    <property type="entry name" value="Rossmann-like_a/b/a_fold"/>
</dbReference>
<evidence type="ECO:0000259" key="2">
    <source>
        <dbReference type="Pfam" id="PF00582"/>
    </source>
</evidence>
<dbReference type="SUPFAM" id="SSF52402">
    <property type="entry name" value="Adenine nucleotide alpha hydrolases-like"/>
    <property type="match status" value="1"/>
</dbReference>
<reference evidence="4" key="1">
    <citation type="submission" date="2016-10" db="EMBL/GenBank/DDBJ databases">
        <authorList>
            <person name="Varghese N."/>
            <person name="Submissions S."/>
        </authorList>
    </citation>
    <scope>NUCLEOTIDE SEQUENCE [LARGE SCALE GENOMIC DNA]</scope>
    <source>
        <strain evidence="4">CGMCC 1.7736</strain>
    </source>
</reference>
<dbReference type="STRING" id="553469.SAMN04487947_3528"/>
<dbReference type="PANTHER" id="PTHR46268">
    <property type="entry name" value="STRESS RESPONSE PROTEIN NHAX"/>
    <property type="match status" value="1"/>
</dbReference>
<evidence type="ECO:0000256" key="1">
    <source>
        <dbReference type="ARBA" id="ARBA00008791"/>
    </source>
</evidence>
<protein>
    <submittedName>
        <fullName evidence="3">Universal stress protein family protein</fullName>
    </submittedName>
</protein>
<sequence length="133" mass="13950">MYQILVPVDDDVGRAVAQAEFVTGLPGVPGDVGVTVVHAYRDDGADDDLPPEQSKAVSEALDRLAEAGVEAESREIYLPVSEGILDIASDLAVDHIVLGGRRRSPAGKAIFGSVTQRVILNADLPVTVVGMTD</sequence>
<dbReference type="Pfam" id="PF00582">
    <property type="entry name" value="Usp"/>
    <property type="match status" value="1"/>
</dbReference>
<dbReference type="CDD" id="cd00293">
    <property type="entry name" value="USP-like"/>
    <property type="match status" value="1"/>
</dbReference>
<organism evidence="3 4">
    <name type="scientific">Halogeometricum rufum</name>
    <dbReference type="NCBI Taxonomy" id="553469"/>
    <lineage>
        <taxon>Archaea</taxon>
        <taxon>Methanobacteriati</taxon>
        <taxon>Methanobacteriota</taxon>
        <taxon>Stenosarchaea group</taxon>
        <taxon>Halobacteria</taxon>
        <taxon>Halobacteriales</taxon>
        <taxon>Haloferacaceae</taxon>
        <taxon>Halogeometricum</taxon>
    </lineage>
</organism>
<dbReference type="OrthoDB" id="342236at2157"/>
<keyword evidence="4" id="KW-1185">Reference proteome</keyword>
<dbReference type="AlphaFoldDB" id="A0A1I6IRS2"/>
<dbReference type="RefSeq" id="WP_089810076.1">
    <property type="nucleotide sequence ID" value="NZ_FOYT01000004.1"/>
</dbReference>
<proteinExistence type="inferred from homology"/>
<dbReference type="Proteomes" id="UP000198531">
    <property type="component" value="Unassembled WGS sequence"/>
</dbReference>
<gene>
    <name evidence="3" type="ORF">SAMN04487947_3528</name>
</gene>
<dbReference type="InterPro" id="IPR006016">
    <property type="entry name" value="UspA"/>
</dbReference>